<dbReference type="PANTHER" id="PTHR37817">
    <property type="entry name" value="N-ACETYLTRANSFERASE EIS"/>
    <property type="match status" value="1"/>
</dbReference>
<dbReference type="CDD" id="cd04301">
    <property type="entry name" value="NAT_SF"/>
    <property type="match status" value="1"/>
</dbReference>
<reference evidence="2 3" key="1">
    <citation type="submission" date="2023-07" db="EMBL/GenBank/DDBJ databases">
        <authorList>
            <person name="Kim M.K."/>
        </authorList>
    </citation>
    <scope>NUCLEOTIDE SEQUENCE [LARGE SCALE GENOMIC DNA]</scope>
    <source>
        <strain evidence="2 3">KR1UV-12</strain>
    </source>
</reference>
<protein>
    <submittedName>
        <fullName evidence="2">N-acetyltransferase</fullName>
        <ecNumber evidence="2">2.3.1.-</ecNumber>
    </submittedName>
</protein>
<evidence type="ECO:0000313" key="2">
    <source>
        <dbReference type="EMBL" id="MDP1027280.1"/>
    </source>
</evidence>
<sequence>MTIAIRPAGADHVAAIDALLRSCFPRGEEADLVRNLCIAGDMVLVLAAIDEDEGAVVGTVAFSRMAVEIGGRSIPAVALAPIAVASTHRHQGVAEALVHAGIEQLETAGIILCFVLGDPGYYTRFGFAADVASGFSSPYAGEYLMALPLQGGLIPCGVRGNASHAAAFAMLSAK</sequence>
<organism evidence="2 3">
    <name type="scientific">Sphingomonas aurea</name>
    <dbReference type="NCBI Taxonomy" id="3063994"/>
    <lineage>
        <taxon>Bacteria</taxon>
        <taxon>Pseudomonadati</taxon>
        <taxon>Pseudomonadota</taxon>
        <taxon>Alphaproteobacteria</taxon>
        <taxon>Sphingomonadales</taxon>
        <taxon>Sphingomonadaceae</taxon>
        <taxon>Sphingomonas</taxon>
    </lineage>
</organism>
<dbReference type="Gene3D" id="3.40.630.30">
    <property type="match status" value="1"/>
</dbReference>
<keyword evidence="2" id="KW-0012">Acyltransferase</keyword>
<dbReference type="InterPro" id="IPR051554">
    <property type="entry name" value="Acetyltransferase_Eis"/>
</dbReference>
<dbReference type="InterPro" id="IPR016181">
    <property type="entry name" value="Acyl_CoA_acyltransferase"/>
</dbReference>
<accession>A0ABT9EJX8</accession>
<dbReference type="Proteomes" id="UP001230685">
    <property type="component" value="Unassembled WGS sequence"/>
</dbReference>
<gene>
    <name evidence="2" type="ORF">Q5H91_08655</name>
</gene>
<dbReference type="RefSeq" id="WP_305172992.1">
    <property type="nucleotide sequence ID" value="NZ_JAUUDS010000003.1"/>
</dbReference>
<proteinExistence type="predicted"/>
<keyword evidence="2" id="KW-0808">Transferase</keyword>
<feature type="domain" description="N-acetyltransferase" evidence="1">
    <location>
        <begin position="3"/>
        <end position="150"/>
    </location>
</feature>
<dbReference type="SUPFAM" id="SSF55729">
    <property type="entry name" value="Acyl-CoA N-acyltransferases (Nat)"/>
    <property type="match status" value="1"/>
</dbReference>
<evidence type="ECO:0000259" key="1">
    <source>
        <dbReference type="PROSITE" id="PS51186"/>
    </source>
</evidence>
<dbReference type="InterPro" id="IPR000182">
    <property type="entry name" value="GNAT_dom"/>
</dbReference>
<keyword evidence="3" id="KW-1185">Reference proteome</keyword>
<dbReference type="GO" id="GO:0016746">
    <property type="term" value="F:acyltransferase activity"/>
    <property type="evidence" value="ECO:0007669"/>
    <property type="project" value="UniProtKB-KW"/>
</dbReference>
<dbReference type="PROSITE" id="PS51186">
    <property type="entry name" value="GNAT"/>
    <property type="match status" value="1"/>
</dbReference>
<comment type="caution">
    <text evidence="2">The sequence shown here is derived from an EMBL/GenBank/DDBJ whole genome shotgun (WGS) entry which is preliminary data.</text>
</comment>
<name>A0ABT9EJX8_9SPHN</name>
<dbReference type="PANTHER" id="PTHR37817:SF1">
    <property type="entry name" value="N-ACETYLTRANSFERASE EIS"/>
    <property type="match status" value="1"/>
</dbReference>
<dbReference type="EC" id="2.3.1.-" evidence="2"/>
<evidence type="ECO:0000313" key="3">
    <source>
        <dbReference type="Proteomes" id="UP001230685"/>
    </source>
</evidence>
<dbReference type="Pfam" id="PF13527">
    <property type="entry name" value="Acetyltransf_9"/>
    <property type="match status" value="1"/>
</dbReference>
<dbReference type="EMBL" id="JAUUDS010000003">
    <property type="protein sequence ID" value="MDP1027280.1"/>
    <property type="molecule type" value="Genomic_DNA"/>
</dbReference>